<reference evidence="3 4" key="1">
    <citation type="submission" date="2022-05" db="EMBL/GenBank/DDBJ databases">
        <authorList>
            <person name="Park J.-S."/>
        </authorList>
    </citation>
    <scope>NUCLEOTIDE SEQUENCE [LARGE SCALE GENOMIC DNA]</scope>
    <source>
        <strain evidence="3 4">2012CJ34-2</strain>
    </source>
</reference>
<evidence type="ECO:0000256" key="2">
    <source>
        <dbReference type="SAM" id="SignalP"/>
    </source>
</evidence>
<dbReference type="InterPro" id="IPR020016">
    <property type="entry name" value="Decahaem-assoc_OM_MtrB/PioB"/>
</dbReference>
<feature type="signal peptide" evidence="2">
    <location>
        <begin position="1"/>
        <end position="28"/>
    </location>
</feature>
<dbReference type="EMBL" id="JAMFLX010000002">
    <property type="protein sequence ID" value="MCL6268785.1"/>
    <property type="molecule type" value="Genomic_DNA"/>
</dbReference>
<feature type="region of interest" description="Disordered" evidence="1">
    <location>
        <begin position="256"/>
        <end position="283"/>
    </location>
</feature>
<evidence type="ECO:0000313" key="4">
    <source>
        <dbReference type="Proteomes" id="UP001203338"/>
    </source>
</evidence>
<keyword evidence="2" id="KW-0732">Signal</keyword>
<sequence>MTSYDNKKTLPLTLLSAAIAIAASQANAAFDLSRMNRDHIDTEKRQCSSCPDPQKPQTSVYASMGYLTRNNASQIIAGQGDKQGLQGNAGFDYRDFTGTSDLIITALGGTGREYANVQIRQENNYQAELTHNSQNYVKNHEITIIPPTGSGGQLGDYGRFDEEVVKSITALKGEKKLTNNLIGFADFIQRKNSGNGVESDHFAGFTLLGAIPKEIDNTTHELRTGLRHATDTSHLQAYYKISRFDNDANIGREVAVGQGNGVGGGNGNDQGQATRMPEPDSTLHQAVTSGSYRISSNDIVQGSLSYGLLGQDGNLVGGQIANNGDTRLEGYIHTARSRLRWLHRISPKWRFKAAFNYDNRKNATDPLQKTGDNNAVYSTRLFSYRIQDFQAGVNGQLGQLRIEAGAGNKVKWRSDQNRKKTEEKSAWIKSRQRISNSLLATMSYKHLDRGGSDFENKNIAIEPYLADMKQDKVTFGLSYGGFERAGLGGQVYTSRDNYNKGQSGLDRLERSGMTLNGNYRLDDNQTLYVATTLERNEFEQSIKFNTNTTQIIDQKVDMLGITLGFEWERILDSKFDLDLSYNWLKSIDNYHQKNATNPIPDIRYRSDNFEVNGKYKYSDQLTVLGLIGYQHINEDDWQLDNTLWTGNKTLGDDGYRIAVGFSYKFL</sequence>
<name>A0ABT0PBM6_9GAMM</name>
<keyword evidence="4" id="KW-1185">Reference proteome</keyword>
<gene>
    <name evidence="3" type="ORF">M3P05_02320</name>
</gene>
<accession>A0ABT0PBM6</accession>
<comment type="caution">
    <text evidence="3">The sequence shown here is derived from an EMBL/GenBank/DDBJ whole genome shotgun (WGS) entry which is preliminary data.</text>
</comment>
<evidence type="ECO:0000256" key="1">
    <source>
        <dbReference type="SAM" id="MobiDB-lite"/>
    </source>
</evidence>
<feature type="compositionally biased region" description="Gly residues" evidence="1">
    <location>
        <begin position="258"/>
        <end position="268"/>
    </location>
</feature>
<dbReference type="Pfam" id="PF11854">
    <property type="entry name" value="MtrB_PioB"/>
    <property type="match status" value="1"/>
</dbReference>
<feature type="chain" id="PRO_5046309835" evidence="2">
    <location>
        <begin position="29"/>
        <end position="666"/>
    </location>
</feature>
<protein>
    <submittedName>
        <fullName evidence="3">MtrB/PioB family outer membrane beta-barrel protein</fullName>
    </submittedName>
</protein>
<evidence type="ECO:0000313" key="3">
    <source>
        <dbReference type="EMBL" id="MCL6268785.1"/>
    </source>
</evidence>
<dbReference type="SUPFAM" id="SSF56935">
    <property type="entry name" value="Porins"/>
    <property type="match status" value="1"/>
</dbReference>
<proteinExistence type="predicted"/>
<dbReference type="RefSeq" id="WP_249697616.1">
    <property type="nucleotide sequence ID" value="NZ_JAMFLX010000002.1"/>
</dbReference>
<dbReference type="Proteomes" id="UP001203338">
    <property type="component" value="Unassembled WGS sequence"/>
</dbReference>
<organism evidence="3 4">
    <name type="scientific">Parendozoicomonas callyspongiae</name>
    <dbReference type="NCBI Taxonomy" id="2942213"/>
    <lineage>
        <taxon>Bacteria</taxon>
        <taxon>Pseudomonadati</taxon>
        <taxon>Pseudomonadota</taxon>
        <taxon>Gammaproteobacteria</taxon>
        <taxon>Oceanospirillales</taxon>
        <taxon>Endozoicomonadaceae</taxon>
        <taxon>Parendozoicomonas</taxon>
    </lineage>
</organism>